<dbReference type="Pfam" id="PF19552">
    <property type="entry name" value="DUF6075"/>
    <property type="match status" value="1"/>
</dbReference>
<evidence type="ECO:0000313" key="1">
    <source>
        <dbReference type="EMBL" id="MST53307.1"/>
    </source>
</evidence>
<name>A0A6N7X1I5_STRAY</name>
<dbReference type="Proteomes" id="UP000471052">
    <property type="component" value="Unassembled WGS sequence"/>
</dbReference>
<protein>
    <submittedName>
        <fullName evidence="1">Uncharacterized protein</fullName>
    </submittedName>
</protein>
<comment type="caution">
    <text evidence="1">The sequence shown here is derived from an EMBL/GenBank/DDBJ whole genome shotgun (WGS) entry which is preliminary data.</text>
</comment>
<proteinExistence type="predicted"/>
<dbReference type="InterPro" id="IPR045721">
    <property type="entry name" value="DUF6075"/>
</dbReference>
<dbReference type="RefSeq" id="WP_154454494.1">
    <property type="nucleotide sequence ID" value="NZ_VUNP01000007.1"/>
</dbReference>
<sequence length="133" mass="15886">MAKIQFRNKAHRDFVFENLEKCRHNDCYHQAFFYVMGISEETRMNIGKMFDFKNDCIVPEGMYGGWQTSGTVKVCHLAFNLWNGFTEEEKENLFTPDELFCCGYAPYFMEGIKLRYPEYCRDLTPPKRKDMER</sequence>
<accession>A0A6N7X1I5</accession>
<dbReference type="OrthoDB" id="9800530at2"/>
<organism evidence="1 2">
    <name type="scientific">Streptococcus alactolyticus</name>
    <dbReference type="NCBI Taxonomy" id="29389"/>
    <lineage>
        <taxon>Bacteria</taxon>
        <taxon>Bacillati</taxon>
        <taxon>Bacillota</taxon>
        <taxon>Bacilli</taxon>
        <taxon>Lactobacillales</taxon>
        <taxon>Streptococcaceae</taxon>
        <taxon>Streptococcus</taxon>
    </lineage>
</organism>
<reference evidence="1 2" key="1">
    <citation type="submission" date="2019-08" db="EMBL/GenBank/DDBJ databases">
        <title>In-depth cultivation of the pig gut microbiome towards novel bacterial diversity and tailored functional studies.</title>
        <authorList>
            <person name="Wylensek D."/>
            <person name="Hitch T.C.A."/>
            <person name="Clavel T."/>
        </authorList>
    </citation>
    <scope>NUCLEOTIDE SEQUENCE [LARGE SCALE GENOMIC DNA]</scope>
    <source>
        <strain evidence="1 2">BL-178-WT-3A</strain>
    </source>
</reference>
<dbReference type="EMBL" id="VUNP01000007">
    <property type="protein sequence ID" value="MST53307.1"/>
    <property type="molecule type" value="Genomic_DNA"/>
</dbReference>
<evidence type="ECO:0000313" key="2">
    <source>
        <dbReference type="Proteomes" id="UP000471052"/>
    </source>
</evidence>
<gene>
    <name evidence="1" type="ORF">FYJ82_02470</name>
</gene>
<dbReference type="AlphaFoldDB" id="A0A6N7X1I5"/>